<dbReference type="Proteomes" id="UP000316651">
    <property type="component" value="Segment"/>
</dbReference>
<proteinExistence type="predicted"/>
<dbReference type="GeneID" id="55015679"/>
<protein>
    <submittedName>
        <fullName evidence="1">Uncharacterized protein</fullName>
    </submittedName>
</protein>
<name>A0A514K2S2_9VIRU</name>
<reference evidence="1 2" key="1">
    <citation type="submission" date="2019-02" db="EMBL/GenBank/DDBJ databases">
        <title>Spindle-shaped viruses infect a marine ammonia-oxidizing thaumarchaeon.</title>
        <authorList>
            <person name="Kim J.-G."/>
            <person name="Kim S.-J."/>
            <person name="Rhee S.-K."/>
        </authorList>
    </citation>
    <scope>NUCLEOTIDE SEQUENCE [LARGE SCALE GENOMIC DNA]</scope>
    <source>
        <strain evidence="1">NSV1</strain>
    </source>
</reference>
<keyword evidence="2" id="KW-1185">Reference proteome</keyword>
<sequence>MINTESNFPRIFNKSKSHYMELHPKEKLVYVYQSQGNLLIEVYSIDELKQEIKNRN</sequence>
<accession>A0A514K2S2</accession>
<evidence type="ECO:0000313" key="1">
    <source>
        <dbReference type="EMBL" id="QDI73931.1"/>
    </source>
</evidence>
<evidence type="ECO:0000313" key="2">
    <source>
        <dbReference type="Proteomes" id="UP000316651"/>
    </source>
</evidence>
<organism evidence="1 2">
    <name type="scientific">Nitrosopumilus spindle-shaped virus</name>
    <dbReference type="NCBI Taxonomy" id="2508184"/>
    <lineage>
        <taxon>Viruses</taxon>
        <taxon>Viruses incertae sedis</taxon>
        <taxon>Thaspiviridae</taxon>
        <taxon>Nitmarvirus</taxon>
        <taxon>Nitmarvirus maris</taxon>
        <taxon>Nitmarvirus NSV1</taxon>
    </lineage>
</organism>
<dbReference type="RefSeq" id="YP_009824152.1">
    <property type="nucleotide sequence ID" value="NC_048199.1"/>
</dbReference>
<dbReference type="EMBL" id="MK570053">
    <property type="protein sequence ID" value="QDI73931.1"/>
    <property type="molecule type" value="Genomic_DNA"/>
</dbReference>
<dbReference type="KEGG" id="vg:55015679"/>